<sequence length="117" mass="12781">MLTTCGCVQVLDRLNALPFDPTTNSDPLHLNSSSGPLVTECPTLENSAENGKKRRRTSLLPELRICTSRHTPAGTNSLKITKRKGAADTFINVTFVSTASMDIESPELQCDMTHHIL</sequence>
<accession>A0A4U5UCH2</accession>
<feature type="compositionally biased region" description="Polar residues" evidence="1">
    <location>
        <begin position="27"/>
        <end position="36"/>
    </location>
</feature>
<feature type="region of interest" description="Disordered" evidence="1">
    <location>
        <begin position="27"/>
        <end position="55"/>
    </location>
</feature>
<organism evidence="2 3">
    <name type="scientific">Collichthys lucidus</name>
    <name type="common">Big head croaker</name>
    <name type="synonym">Sciaena lucida</name>
    <dbReference type="NCBI Taxonomy" id="240159"/>
    <lineage>
        <taxon>Eukaryota</taxon>
        <taxon>Metazoa</taxon>
        <taxon>Chordata</taxon>
        <taxon>Craniata</taxon>
        <taxon>Vertebrata</taxon>
        <taxon>Euteleostomi</taxon>
        <taxon>Actinopterygii</taxon>
        <taxon>Neopterygii</taxon>
        <taxon>Teleostei</taxon>
        <taxon>Neoteleostei</taxon>
        <taxon>Acanthomorphata</taxon>
        <taxon>Eupercaria</taxon>
        <taxon>Sciaenidae</taxon>
        <taxon>Collichthys</taxon>
    </lineage>
</organism>
<evidence type="ECO:0000313" key="2">
    <source>
        <dbReference type="EMBL" id="TKS72143.1"/>
    </source>
</evidence>
<name>A0A4U5UCH2_COLLU</name>
<gene>
    <name evidence="2" type="ORF">D9C73_006216</name>
</gene>
<reference evidence="2 3" key="1">
    <citation type="submission" date="2019-01" db="EMBL/GenBank/DDBJ databases">
        <title>Genome Assembly of Collichthys lucidus.</title>
        <authorList>
            <person name="Cai M."/>
            <person name="Xiao S."/>
        </authorList>
    </citation>
    <scope>NUCLEOTIDE SEQUENCE [LARGE SCALE GENOMIC DNA]</scope>
    <source>
        <strain evidence="2">JT15FE1705JMU</strain>
        <tissue evidence="2">Muscle</tissue>
    </source>
</reference>
<protein>
    <submittedName>
        <fullName evidence="2">Uncharacterized protein</fullName>
    </submittedName>
</protein>
<keyword evidence="3" id="KW-1185">Reference proteome</keyword>
<dbReference type="Proteomes" id="UP000298787">
    <property type="component" value="Chromosome 6"/>
</dbReference>
<evidence type="ECO:0000313" key="3">
    <source>
        <dbReference type="Proteomes" id="UP000298787"/>
    </source>
</evidence>
<dbReference type="EMBL" id="CM014083">
    <property type="protein sequence ID" value="TKS72143.1"/>
    <property type="molecule type" value="Genomic_DNA"/>
</dbReference>
<proteinExistence type="predicted"/>
<dbReference type="AlphaFoldDB" id="A0A4U5UCH2"/>
<evidence type="ECO:0000256" key="1">
    <source>
        <dbReference type="SAM" id="MobiDB-lite"/>
    </source>
</evidence>